<comment type="function">
    <text evidence="8">Involved in the biosynthesis of the chorismate, which leads to the biosynthesis of aromatic amino acids. Catalyzes the reversible NADPH linked reduction of 3-dehydroshikimate (DHSA) to yield shikimate (SA).</text>
</comment>
<feature type="binding site" evidence="8">
    <location>
        <begin position="35"/>
        <end position="37"/>
    </location>
    <ligand>
        <name>shikimate</name>
        <dbReference type="ChEBI" id="CHEBI:36208"/>
    </ligand>
</feature>
<dbReference type="EC" id="1.1.1.25" evidence="2 8"/>
<dbReference type="Pfam" id="PF08501">
    <property type="entry name" value="Shikimate_dh_N"/>
    <property type="match status" value="1"/>
</dbReference>
<reference evidence="12 13" key="1">
    <citation type="submission" date="2024-04" db="EMBL/GenBank/DDBJ databases">
        <title>Luteolibacter sp. isolated from soil.</title>
        <authorList>
            <person name="An J."/>
        </authorList>
    </citation>
    <scope>NUCLEOTIDE SEQUENCE [LARGE SCALE GENOMIC DNA]</scope>
    <source>
        <strain evidence="12 13">Y139</strain>
    </source>
</reference>
<evidence type="ECO:0000256" key="5">
    <source>
        <dbReference type="ARBA" id="ARBA00023002"/>
    </source>
</evidence>
<feature type="active site" description="Proton acceptor" evidence="8">
    <location>
        <position position="86"/>
    </location>
</feature>
<evidence type="ECO:0000256" key="2">
    <source>
        <dbReference type="ARBA" id="ARBA00012962"/>
    </source>
</evidence>
<dbReference type="InterPro" id="IPR022893">
    <property type="entry name" value="Shikimate_DH_fam"/>
</dbReference>
<evidence type="ECO:0000259" key="11">
    <source>
        <dbReference type="Pfam" id="PF18317"/>
    </source>
</evidence>
<evidence type="ECO:0000256" key="7">
    <source>
        <dbReference type="ARBA" id="ARBA00049442"/>
    </source>
</evidence>
<gene>
    <name evidence="8 12" type="primary">aroE</name>
    <name evidence="12" type="ORF">WKV53_23685</name>
</gene>
<dbReference type="CDD" id="cd01065">
    <property type="entry name" value="NAD_bind_Shikimate_DH"/>
    <property type="match status" value="1"/>
</dbReference>
<evidence type="ECO:0000259" key="9">
    <source>
        <dbReference type="Pfam" id="PF01488"/>
    </source>
</evidence>
<dbReference type="SUPFAM" id="SSF53223">
    <property type="entry name" value="Aminoacid dehydrogenase-like, N-terminal domain"/>
    <property type="match status" value="1"/>
</dbReference>
<evidence type="ECO:0000259" key="10">
    <source>
        <dbReference type="Pfam" id="PF08501"/>
    </source>
</evidence>
<evidence type="ECO:0000256" key="1">
    <source>
        <dbReference type="ARBA" id="ARBA00004871"/>
    </source>
</evidence>
<comment type="subunit">
    <text evidence="8">Homodimer.</text>
</comment>
<protein>
    <recommendedName>
        <fullName evidence="2 8">Shikimate dehydrogenase (NADP(+))</fullName>
        <shortName evidence="8">SDH</shortName>
        <ecNumber evidence="2 8">1.1.1.25</ecNumber>
    </recommendedName>
</protein>
<keyword evidence="3 8" id="KW-0028">Amino-acid biosynthesis</keyword>
<dbReference type="GO" id="GO:0004764">
    <property type="term" value="F:shikimate 3-dehydrogenase (NADP+) activity"/>
    <property type="evidence" value="ECO:0007669"/>
    <property type="project" value="UniProtKB-EC"/>
</dbReference>
<dbReference type="Pfam" id="PF01488">
    <property type="entry name" value="Shikimate_DH"/>
    <property type="match status" value="1"/>
</dbReference>
<feature type="domain" description="Shikimate dehydrogenase substrate binding N-terminal" evidence="10">
    <location>
        <begin position="27"/>
        <end position="109"/>
    </location>
</feature>
<evidence type="ECO:0000256" key="6">
    <source>
        <dbReference type="ARBA" id="ARBA00023141"/>
    </source>
</evidence>
<keyword evidence="13" id="KW-1185">Reference proteome</keyword>
<evidence type="ECO:0000256" key="3">
    <source>
        <dbReference type="ARBA" id="ARBA00022605"/>
    </source>
</evidence>
<dbReference type="InterPro" id="IPR041121">
    <property type="entry name" value="SDH_C"/>
</dbReference>
<sequence length="298" mass="31544">MSLYFPDDLTSRERLDAGHDQPARLAVIGHPVAHSLSPRMHQPALDEAGIAARYIKVEVEPGQVAEVFTQMRALGFIGCNVTVPHKFEALAACDEVDAGAAEMGVVNTVRFDPDATRGFNTDGYGFEEAVRETLGVTLRGAAVLIAGAGGGAGGAIAVHCAREGVARLVLANRSVDKIEELAGRIRSQHGEVEILTAALDDPRLKAWAHDADLIVNTSSLGLKESDPSPLPSDCFTARHAAYDTIYRPGTAFQQAAIAAGARVGTGREMLLHQGVKAFRIWFPGSDPVAAMRRGLASG</sequence>
<feature type="domain" description="Quinate/shikimate 5-dehydrogenase/glutamyl-tRNA reductase" evidence="9">
    <location>
        <begin position="135"/>
        <end position="215"/>
    </location>
</feature>
<comment type="pathway">
    <text evidence="1 8">Metabolic intermediate biosynthesis; chorismate biosynthesis; chorismate from D-erythrose 4-phosphate and phosphoenolpyruvate: step 4/7.</text>
</comment>
<dbReference type="HAMAP" id="MF_00222">
    <property type="entry name" value="Shikimate_DH_AroE"/>
    <property type="match status" value="1"/>
</dbReference>
<dbReference type="PANTHER" id="PTHR21089:SF1">
    <property type="entry name" value="BIFUNCTIONAL 3-DEHYDROQUINATE DEHYDRATASE_SHIKIMATE DEHYDROGENASE, CHLOROPLASTIC"/>
    <property type="match status" value="1"/>
</dbReference>
<dbReference type="InterPro" id="IPR011342">
    <property type="entry name" value="Shikimate_DH"/>
</dbReference>
<accession>A0ABU9B2S0</accession>
<feature type="domain" description="SDH C-terminal" evidence="11">
    <location>
        <begin position="266"/>
        <end position="293"/>
    </location>
</feature>
<feature type="binding site" evidence="8">
    <location>
        <position position="107"/>
    </location>
    <ligand>
        <name>shikimate</name>
        <dbReference type="ChEBI" id="CHEBI:36208"/>
    </ligand>
</feature>
<dbReference type="PANTHER" id="PTHR21089">
    <property type="entry name" value="SHIKIMATE DEHYDROGENASE"/>
    <property type="match status" value="1"/>
</dbReference>
<dbReference type="Pfam" id="PF18317">
    <property type="entry name" value="SDH_C"/>
    <property type="match status" value="1"/>
</dbReference>
<dbReference type="InterPro" id="IPR013708">
    <property type="entry name" value="Shikimate_DH-bd_N"/>
</dbReference>
<keyword evidence="5 8" id="KW-0560">Oxidoreductase</keyword>
<dbReference type="Proteomes" id="UP001371305">
    <property type="component" value="Unassembled WGS sequence"/>
</dbReference>
<proteinExistence type="inferred from homology"/>
<comment type="similarity">
    <text evidence="8">Belongs to the shikimate dehydrogenase family.</text>
</comment>
<dbReference type="Gene3D" id="3.40.50.720">
    <property type="entry name" value="NAD(P)-binding Rossmann-like Domain"/>
    <property type="match status" value="1"/>
</dbReference>
<evidence type="ECO:0000313" key="12">
    <source>
        <dbReference type="EMBL" id="MEK7953537.1"/>
    </source>
</evidence>
<dbReference type="EMBL" id="JBBUKT010000012">
    <property type="protein sequence ID" value="MEK7953537.1"/>
    <property type="molecule type" value="Genomic_DNA"/>
</dbReference>
<evidence type="ECO:0000256" key="8">
    <source>
        <dbReference type="HAMAP-Rule" id="MF_00222"/>
    </source>
</evidence>
<evidence type="ECO:0000313" key="13">
    <source>
        <dbReference type="Proteomes" id="UP001371305"/>
    </source>
</evidence>
<name>A0ABU9B2S0_9BACT</name>
<dbReference type="Gene3D" id="3.40.50.10860">
    <property type="entry name" value="Leucine Dehydrogenase, chain A, domain 1"/>
    <property type="match status" value="1"/>
</dbReference>
<feature type="binding site" evidence="8">
    <location>
        <position position="244"/>
    </location>
    <ligand>
        <name>NADP(+)</name>
        <dbReference type="ChEBI" id="CHEBI:58349"/>
    </ligand>
</feature>
<feature type="binding site" evidence="8">
    <location>
        <position position="122"/>
    </location>
    <ligand>
        <name>shikimate</name>
        <dbReference type="ChEBI" id="CHEBI:36208"/>
    </ligand>
</feature>
<feature type="binding site" evidence="8">
    <location>
        <position position="266"/>
    </location>
    <ligand>
        <name>NADP(+)</name>
        <dbReference type="ChEBI" id="CHEBI:58349"/>
    </ligand>
</feature>
<feature type="binding site" evidence="8">
    <location>
        <position position="246"/>
    </location>
    <ligand>
        <name>shikimate</name>
        <dbReference type="ChEBI" id="CHEBI:36208"/>
    </ligand>
</feature>
<comment type="caution">
    <text evidence="12">The sequence shown here is derived from an EMBL/GenBank/DDBJ whole genome shotgun (WGS) entry which is preliminary data.</text>
</comment>
<feature type="binding site" evidence="8">
    <location>
        <position position="273"/>
    </location>
    <ligand>
        <name>shikimate</name>
        <dbReference type="ChEBI" id="CHEBI:36208"/>
    </ligand>
</feature>
<keyword evidence="6 8" id="KW-0057">Aromatic amino acid biosynthesis</keyword>
<dbReference type="InterPro" id="IPR006151">
    <property type="entry name" value="Shikm_DH/Glu-tRNA_Rdtase"/>
</dbReference>
<evidence type="ECO:0000256" key="4">
    <source>
        <dbReference type="ARBA" id="ARBA00022857"/>
    </source>
</evidence>
<dbReference type="SUPFAM" id="SSF51735">
    <property type="entry name" value="NAD(P)-binding Rossmann-fold domains"/>
    <property type="match status" value="1"/>
</dbReference>
<dbReference type="NCBIfam" id="TIGR00507">
    <property type="entry name" value="aroE"/>
    <property type="match status" value="1"/>
</dbReference>
<organism evidence="12 13">
    <name type="scientific">Luteolibacter soli</name>
    <dbReference type="NCBI Taxonomy" id="3135280"/>
    <lineage>
        <taxon>Bacteria</taxon>
        <taxon>Pseudomonadati</taxon>
        <taxon>Verrucomicrobiota</taxon>
        <taxon>Verrucomicrobiia</taxon>
        <taxon>Verrucomicrobiales</taxon>
        <taxon>Verrucomicrobiaceae</taxon>
        <taxon>Luteolibacter</taxon>
    </lineage>
</organism>
<comment type="caution">
    <text evidence="8">Lacks conserved residue(s) required for the propagation of feature annotation.</text>
</comment>
<keyword evidence="4 8" id="KW-0521">NADP</keyword>
<dbReference type="RefSeq" id="WP_341407303.1">
    <property type="nucleotide sequence ID" value="NZ_JBBUKT010000012.1"/>
</dbReference>
<feature type="binding site" evidence="8">
    <location>
        <position position="82"/>
    </location>
    <ligand>
        <name>shikimate</name>
        <dbReference type="ChEBI" id="CHEBI:36208"/>
    </ligand>
</feature>
<dbReference type="InterPro" id="IPR046346">
    <property type="entry name" value="Aminoacid_DH-like_N_sf"/>
</dbReference>
<dbReference type="InterPro" id="IPR036291">
    <property type="entry name" value="NAD(P)-bd_dom_sf"/>
</dbReference>
<comment type="catalytic activity">
    <reaction evidence="7 8">
        <text>shikimate + NADP(+) = 3-dehydroshikimate + NADPH + H(+)</text>
        <dbReference type="Rhea" id="RHEA:17737"/>
        <dbReference type="ChEBI" id="CHEBI:15378"/>
        <dbReference type="ChEBI" id="CHEBI:16630"/>
        <dbReference type="ChEBI" id="CHEBI:36208"/>
        <dbReference type="ChEBI" id="CHEBI:57783"/>
        <dbReference type="ChEBI" id="CHEBI:58349"/>
        <dbReference type="EC" id="1.1.1.25"/>
    </reaction>
</comment>